<dbReference type="PRINTS" id="PR00423">
    <property type="entry name" value="CELLDVISFTSZ"/>
</dbReference>
<dbReference type="HAMAP" id="MF_00909">
    <property type="entry name" value="FtsZ"/>
    <property type="match status" value="1"/>
</dbReference>
<dbReference type="InterPro" id="IPR024757">
    <property type="entry name" value="FtsZ_C"/>
</dbReference>
<feature type="region of interest" description="Disordered" evidence="5">
    <location>
        <begin position="422"/>
        <end position="449"/>
    </location>
</feature>
<dbReference type="CDD" id="cd02201">
    <property type="entry name" value="FtsZ_type1"/>
    <property type="match status" value="1"/>
</dbReference>
<feature type="binding site" evidence="4">
    <location>
        <position position="189"/>
    </location>
    <ligand>
        <name>GTP</name>
        <dbReference type="ChEBI" id="CHEBI:37565"/>
    </ligand>
</feature>
<evidence type="ECO:0000256" key="5">
    <source>
        <dbReference type="SAM" id="MobiDB-lite"/>
    </source>
</evidence>
<evidence type="ECO:0000313" key="9">
    <source>
        <dbReference type="Proteomes" id="UP000005824"/>
    </source>
</evidence>
<dbReference type="EMBL" id="ABVL01000007">
    <property type="protein sequence ID" value="EDY19751.1"/>
    <property type="molecule type" value="Genomic_DNA"/>
</dbReference>
<keyword evidence="9" id="KW-1185">Reference proteome</keyword>
<dbReference type="Pfam" id="PF12327">
    <property type="entry name" value="FtsZ_C"/>
    <property type="match status" value="1"/>
</dbReference>
<accession>B4D1Y9</accession>
<dbReference type="RefSeq" id="WP_006980252.1">
    <property type="nucleotide sequence ID" value="NZ_ABVL01000007.1"/>
</dbReference>
<feature type="binding site" evidence="4">
    <location>
        <begin position="110"/>
        <end position="112"/>
    </location>
    <ligand>
        <name>GTP</name>
        <dbReference type="ChEBI" id="CHEBI:37565"/>
    </ligand>
</feature>
<dbReference type="SMART" id="SM00865">
    <property type="entry name" value="Tubulin_C"/>
    <property type="match status" value="1"/>
</dbReference>
<dbReference type="GO" id="GO:0032153">
    <property type="term" value="C:cell division site"/>
    <property type="evidence" value="ECO:0007669"/>
    <property type="project" value="UniProtKB-UniRule"/>
</dbReference>
<dbReference type="STRING" id="497964.CfE428DRAFT_2927"/>
<dbReference type="Proteomes" id="UP000005824">
    <property type="component" value="Unassembled WGS sequence"/>
</dbReference>
<dbReference type="Gene3D" id="3.40.50.1440">
    <property type="entry name" value="Tubulin/FtsZ, GTPase domain"/>
    <property type="match status" value="1"/>
</dbReference>
<proteinExistence type="inferred from homology"/>
<dbReference type="InterPro" id="IPR020805">
    <property type="entry name" value="Cell_div_FtsZ_CS"/>
</dbReference>
<comment type="subcellular location">
    <subcellularLocation>
        <location evidence="4">Cytoplasm</location>
    </subcellularLocation>
    <text evidence="4">Assembles at midcell at the inner surface of the cytoplasmic membrane.</text>
</comment>
<dbReference type="PROSITE" id="PS00227">
    <property type="entry name" value="TUBULIN"/>
    <property type="match status" value="1"/>
</dbReference>
<keyword evidence="4" id="KW-0963">Cytoplasm</keyword>
<dbReference type="eggNOG" id="COG0206">
    <property type="taxonomic scope" value="Bacteria"/>
</dbReference>
<dbReference type="SUPFAM" id="SSF55307">
    <property type="entry name" value="Tubulin C-terminal domain-like"/>
    <property type="match status" value="1"/>
</dbReference>
<dbReference type="SMART" id="SM00864">
    <property type="entry name" value="Tubulin"/>
    <property type="match status" value="1"/>
</dbReference>
<dbReference type="Pfam" id="PF00091">
    <property type="entry name" value="Tubulin"/>
    <property type="match status" value="1"/>
</dbReference>
<reference evidence="8 9" key="1">
    <citation type="journal article" date="2011" name="J. Bacteriol.">
        <title>Genome sequence of Chthoniobacter flavus Ellin428, an aerobic heterotrophic soil bacterium.</title>
        <authorList>
            <person name="Kant R."/>
            <person name="van Passel M.W."/>
            <person name="Palva A."/>
            <person name="Lucas S."/>
            <person name="Lapidus A."/>
            <person name="Glavina Del Rio T."/>
            <person name="Dalin E."/>
            <person name="Tice H."/>
            <person name="Bruce D."/>
            <person name="Goodwin L."/>
            <person name="Pitluck S."/>
            <person name="Larimer F.W."/>
            <person name="Land M.L."/>
            <person name="Hauser L."/>
            <person name="Sangwan P."/>
            <person name="de Vos W.M."/>
            <person name="Janssen P.H."/>
            <person name="Smidt H."/>
        </authorList>
    </citation>
    <scope>NUCLEOTIDE SEQUENCE [LARGE SCALE GENOMIC DNA]</scope>
    <source>
        <strain evidence="8 9">Ellin428</strain>
    </source>
</reference>
<keyword evidence="4" id="KW-0717">Septation</keyword>
<evidence type="ECO:0000259" key="7">
    <source>
        <dbReference type="SMART" id="SM00865"/>
    </source>
</evidence>
<keyword evidence="4 8" id="KW-0132">Cell division</keyword>
<name>B4D1Y9_9BACT</name>
<dbReference type="GO" id="GO:0005874">
    <property type="term" value="C:microtubule"/>
    <property type="evidence" value="ECO:0007669"/>
    <property type="project" value="InterPro"/>
</dbReference>
<dbReference type="GO" id="GO:0000917">
    <property type="term" value="P:division septum assembly"/>
    <property type="evidence" value="ECO:0007669"/>
    <property type="project" value="UniProtKB-KW"/>
</dbReference>
<sequence>MIQVHRNSSTAYDVRIKVVGLGGAGGNVLDRLLLDGLHNAELIAINTDAQALTASVVEQKVQIGRTTTRGLGAGGDPELGYAAAEEGVEEIRNAIEGAQLVFLCVGLGGGTGSGAARIVASLAREQKALVVAFATLPFAFEGRRRRAQADEALAALQRYSDVVIHFENDRMGDAVAPLAGIHEAFATADQTVSQSIRAIIRLMHQRGLVHIGFDEIVTALRGSGEAGAHCVFGFGEADGDNRAHEALTRALKNPLMDKGRMLEDARNILVNVAGGPSTTLNEVQILMEELNRHISDQTRLLFGAAVDPALGQKISVTILSALQGAPAAAVPVAPRPAARVESAPVSVTPAPAPAAPVSLAPVREPVVIERTPEPVAPVEPAIAARIVEPPVTTRIPEPVVVERTHEPVVAERIPEPEIIEHIPEPEPEPVPRRVSRVRPVREPESEPEPVYVDTATRAPHMPTPVAAEAAPLYTEPAPAPASEHARGPKQPKPKPTLAKQEQMQFEPVTRGRFEKSEPTIVDGQDLDVPTFLRRNVKVK</sequence>
<gene>
    <name evidence="4" type="primary">ftsZ</name>
    <name evidence="8" type="ORF">CfE428DRAFT_2927</name>
</gene>
<comment type="subunit">
    <text evidence="4">Homodimer. Polymerizes to form a dynamic ring structure in a strictly GTP-dependent manner. Interacts directly with several other division proteins.</text>
</comment>
<organism evidence="8 9">
    <name type="scientific">Chthoniobacter flavus Ellin428</name>
    <dbReference type="NCBI Taxonomy" id="497964"/>
    <lineage>
        <taxon>Bacteria</taxon>
        <taxon>Pseudomonadati</taxon>
        <taxon>Verrucomicrobiota</taxon>
        <taxon>Spartobacteria</taxon>
        <taxon>Chthoniobacterales</taxon>
        <taxon>Chthoniobacteraceae</taxon>
        <taxon>Chthoniobacter</taxon>
    </lineage>
</organism>
<feature type="domain" description="Tubulin/FtsZ GTPase" evidence="6">
    <location>
        <begin position="15"/>
        <end position="207"/>
    </location>
</feature>
<dbReference type="PROSITE" id="PS01134">
    <property type="entry name" value="FTSZ_1"/>
    <property type="match status" value="1"/>
</dbReference>
<dbReference type="InterPro" id="IPR008280">
    <property type="entry name" value="Tub_FtsZ_C"/>
</dbReference>
<evidence type="ECO:0000256" key="3">
    <source>
        <dbReference type="ARBA" id="ARBA00023134"/>
    </source>
</evidence>
<dbReference type="GO" id="GO:0051258">
    <property type="term" value="P:protein polymerization"/>
    <property type="evidence" value="ECO:0007669"/>
    <property type="project" value="UniProtKB-UniRule"/>
</dbReference>
<dbReference type="InterPro" id="IPR045061">
    <property type="entry name" value="FtsZ/CetZ"/>
</dbReference>
<dbReference type="InParanoid" id="B4D1Y9"/>
<feature type="binding site" evidence="4">
    <location>
        <position position="141"/>
    </location>
    <ligand>
        <name>GTP</name>
        <dbReference type="ChEBI" id="CHEBI:37565"/>
    </ligand>
</feature>
<dbReference type="InterPro" id="IPR003008">
    <property type="entry name" value="Tubulin_FtsZ_GTPase"/>
</dbReference>
<feature type="binding site" evidence="4">
    <location>
        <position position="145"/>
    </location>
    <ligand>
        <name>GTP</name>
        <dbReference type="ChEBI" id="CHEBI:37565"/>
    </ligand>
</feature>
<evidence type="ECO:0000256" key="1">
    <source>
        <dbReference type="ARBA" id="ARBA00009690"/>
    </source>
</evidence>
<evidence type="ECO:0000256" key="4">
    <source>
        <dbReference type="HAMAP-Rule" id="MF_00909"/>
    </source>
</evidence>
<dbReference type="GO" id="GO:0005737">
    <property type="term" value="C:cytoplasm"/>
    <property type="evidence" value="ECO:0007669"/>
    <property type="project" value="UniProtKB-SubCell"/>
</dbReference>
<feature type="domain" description="Tubulin/FtsZ 2-layer sandwich" evidence="7">
    <location>
        <begin position="209"/>
        <end position="331"/>
    </location>
</feature>
<protein>
    <recommendedName>
        <fullName evidence="4">Cell division protein FtsZ</fullName>
    </recommendedName>
</protein>
<dbReference type="InterPro" id="IPR018316">
    <property type="entry name" value="Tubulin/FtsZ_2-layer-sand-dom"/>
</dbReference>
<dbReference type="PANTHER" id="PTHR30314:SF3">
    <property type="entry name" value="MITOCHONDRIAL DIVISION PROTEIN FSZA"/>
    <property type="match status" value="1"/>
</dbReference>
<keyword evidence="4" id="KW-0131">Cell cycle</keyword>
<dbReference type="AlphaFoldDB" id="B4D1Y9"/>
<comment type="function">
    <text evidence="4">Essential cell division protein that forms a contractile ring structure (Z ring) at the future cell division site. The regulation of the ring assembly controls the timing and the location of cell division. One of the functions of the FtsZ ring is to recruit other cell division proteins to the septum to produce a new cell wall between the dividing cells. Binds GTP and shows GTPase activity.</text>
</comment>
<feature type="binding site" evidence="4">
    <location>
        <begin position="23"/>
        <end position="27"/>
    </location>
    <ligand>
        <name>GTP</name>
        <dbReference type="ChEBI" id="CHEBI:37565"/>
    </ligand>
</feature>
<dbReference type="FunCoup" id="B4D1Y9">
    <property type="interactions" value="525"/>
</dbReference>
<dbReference type="PANTHER" id="PTHR30314">
    <property type="entry name" value="CELL DIVISION PROTEIN FTSZ-RELATED"/>
    <property type="match status" value="1"/>
</dbReference>
<feature type="region of interest" description="Disordered" evidence="5">
    <location>
        <begin position="471"/>
        <end position="521"/>
    </location>
</feature>
<dbReference type="InterPro" id="IPR036525">
    <property type="entry name" value="Tubulin/FtsZ_GTPase_sf"/>
</dbReference>
<dbReference type="GO" id="GO:0003924">
    <property type="term" value="F:GTPase activity"/>
    <property type="evidence" value="ECO:0007669"/>
    <property type="project" value="UniProtKB-UniRule"/>
</dbReference>
<keyword evidence="3 4" id="KW-0342">GTP-binding</keyword>
<dbReference type="InterPro" id="IPR000158">
    <property type="entry name" value="Cell_div_FtsZ"/>
</dbReference>
<dbReference type="GO" id="GO:0043093">
    <property type="term" value="P:FtsZ-dependent cytokinesis"/>
    <property type="evidence" value="ECO:0007669"/>
    <property type="project" value="UniProtKB-UniRule"/>
</dbReference>
<keyword evidence="2 4" id="KW-0547">Nucleotide-binding</keyword>
<comment type="similarity">
    <text evidence="1 4">Belongs to the FtsZ family.</text>
</comment>
<dbReference type="InterPro" id="IPR017975">
    <property type="entry name" value="Tubulin_CS"/>
</dbReference>
<comment type="caution">
    <text evidence="8">The sequence shown here is derived from an EMBL/GenBank/DDBJ whole genome shotgun (WGS) entry which is preliminary data.</text>
</comment>
<evidence type="ECO:0000313" key="8">
    <source>
        <dbReference type="EMBL" id="EDY19751.1"/>
    </source>
</evidence>
<dbReference type="SUPFAM" id="SSF52490">
    <property type="entry name" value="Tubulin nucleotide-binding domain-like"/>
    <property type="match status" value="1"/>
</dbReference>
<evidence type="ECO:0000256" key="2">
    <source>
        <dbReference type="ARBA" id="ARBA00022741"/>
    </source>
</evidence>
<dbReference type="GO" id="GO:0005525">
    <property type="term" value="F:GTP binding"/>
    <property type="evidence" value="ECO:0007669"/>
    <property type="project" value="UniProtKB-UniRule"/>
</dbReference>
<dbReference type="GO" id="GO:0007017">
    <property type="term" value="P:microtubule-based process"/>
    <property type="evidence" value="ECO:0007669"/>
    <property type="project" value="InterPro"/>
</dbReference>
<evidence type="ECO:0000259" key="6">
    <source>
        <dbReference type="SMART" id="SM00864"/>
    </source>
</evidence>